<evidence type="ECO:0000256" key="2">
    <source>
        <dbReference type="ARBA" id="ARBA00022603"/>
    </source>
</evidence>
<dbReference type="GO" id="GO:0009307">
    <property type="term" value="P:DNA restriction-modification system"/>
    <property type="evidence" value="ECO:0007669"/>
    <property type="project" value="UniProtKB-KW"/>
</dbReference>
<keyword evidence="2 6" id="KW-0489">Methyltransferase</keyword>
<dbReference type="PANTHER" id="PTHR10629">
    <property type="entry name" value="CYTOSINE-SPECIFIC METHYLTRANSFERASE"/>
    <property type="match status" value="1"/>
</dbReference>
<dbReference type="GO" id="GO:0003886">
    <property type="term" value="F:DNA (cytosine-5-)-methyltransferase activity"/>
    <property type="evidence" value="ECO:0007669"/>
    <property type="project" value="UniProtKB-EC"/>
</dbReference>
<dbReference type="AlphaFoldDB" id="A0AA97FJE1"/>
<dbReference type="GO" id="GO:0044027">
    <property type="term" value="P:negative regulation of gene expression via chromosomal CpG island methylation"/>
    <property type="evidence" value="ECO:0007669"/>
    <property type="project" value="TreeGrafter"/>
</dbReference>
<gene>
    <name evidence="8" type="ORF">N8K70_03775</name>
</gene>
<reference evidence="8 9" key="1">
    <citation type="submission" date="2023-02" db="EMBL/GenBank/DDBJ databases">
        <title>Microbacterium betulae sp. nov., isolated from birch wood.</title>
        <authorList>
            <person name="Pasciak M."/>
            <person name="Pawlik K.J."/>
            <person name="Martynowski D."/>
            <person name="Laczmanski L."/>
            <person name="Ciekot J."/>
            <person name="Szponar B."/>
            <person name="Wojcik-Fatla A."/>
            <person name="Mackiewicz B."/>
            <person name="Farian E."/>
            <person name="Cholewa G."/>
            <person name="Cholewa A."/>
            <person name="Dutkiewicz J."/>
        </authorList>
    </citation>
    <scope>NUCLEOTIDE SEQUENCE [LARGE SCALE GENOMIC DNA]</scope>
    <source>
        <strain evidence="8 9">AB</strain>
    </source>
</reference>
<dbReference type="InterPro" id="IPR050390">
    <property type="entry name" value="C5-Methyltransferase"/>
</dbReference>
<evidence type="ECO:0000256" key="7">
    <source>
        <dbReference type="SAM" id="MobiDB-lite"/>
    </source>
</evidence>
<keyword evidence="4 6" id="KW-0949">S-adenosyl-L-methionine</keyword>
<dbReference type="Proteomes" id="UP001305498">
    <property type="component" value="Chromosome"/>
</dbReference>
<comment type="similarity">
    <text evidence="6">Belongs to the class I-like SAM-binding methyltransferase superfamily. C5-methyltransferase family.</text>
</comment>
<keyword evidence="9" id="KW-1185">Reference proteome</keyword>
<dbReference type="PANTHER" id="PTHR10629:SF52">
    <property type="entry name" value="DNA (CYTOSINE-5)-METHYLTRANSFERASE 1"/>
    <property type="match status" value="1"/>
</dbReference>
<evidence type="ECO:0000256" key="5">
    <source>
        <dbReference type="ARBA" id="ARBA00022747"/>
    </source>
</evidence>
<organism evidence="8 9">
    <name type="scientific">Microbacterium betulae</name>
    <dbReference type="NCBI Taxonomy" id="2981139"/>
    <lineage>
        <taxon>Bacteria</taxon>
        <taxon>Bacillati</taxon>
        <taxon>Actinomycetota</taxon>
        <taxon>Actinomycetes</taxon>
        <taxon>Micrococcales</taxon>
        <taxon>Microbacteriaceae</taxon>
        <taxon>Microbacterium</taxon>
    </lineage>
</organism>
<evidence type="ECO:0000256" key="6">
    <source>
        <dbReference type="PROSITE-ProRule" id="PRU01016"/>
    </source>
</evidence>
<dbReference type="GO" id="GO:0032259">
    <property type="term" value="P:methylation"/>
    <property type="evidence" value="ECO:0007669"/>
    <property type="project" value="UniProtKB-KW"/>
</dbReference>
<dbReference type="REBASE" id="767278">
    <property type="entry name" value="M2.MspABORF3765P"/>
</dbReference>
<keyword evidence="3 6" id="KW-0808">Transferase</keyword>
<feature type="active site" evidence="6">
    <location>
        <position position="73"/>
    </location>
</feature>
<evidence type="ECO:0000256" key="3">
    <source>
        <dbReference type="ARBA" id="ARBA00022679"/>
    </source>
</evidence>
<dbReference type="InterPro" id="IPR001525">
    <property type="entry name" value="C5_MeTfrase"/>
</dbReference>
<dbReference type="Pfam" id="PF00145">
    <property type="entry name" value="DNA_methylase"/>
    <property type="match status" value="1"/>
</dbReference>
<evidence type="ECO:0000256" key="1">
    <source>
        <dbReference type="ARBA" id="ARBA00011975"/>
    </source>
</evidence>
<evidence type="ECO:0000313" key="9">
    <source>
        <dbReference type="Proteomes" id="UP001305498"/>
    </source>
</evidence>
<feature type="region of interest" description="Disordered" evidence="7">
    <location>
        <begin position="237"/>
        <end position="301"/>
    </location>
</feature>
<proteinExistence type="inferred from homology"/>
<keyword evidence="5" id="KW-0680">Restriction system</keyword>
<evidence type="ECO:0000256" key="4">
    <source>
        <dbReference type="ARBA" id="ARBA00022691"/>
    </source>
</evidence>
<protein>
    <recommendedName>
        <fullName evidence="1">DNA (cytosine-5-)-methyltransferase</fullName>
        <ecNumber evidence="1">2.1.1.37</ecNumber>
    </recommendedName>
</protein>
<dbReference type="InterPro" id="IPR029063">
    <property type="entry name" value="SAM-dependent_MTases_sf"/>
</dbReference>
<accession>A0AA97FJE1</accession>
<feature type="compositionally biased region" description="Basic and acidic residues" evidence="7">
    <location>
        <begin position="243"/>
        <end position="253"/>
    </location>
</feature>
<dbReference type="Gene3D" id="3.40.50.150">
    <property type="entry name" value="Vaccinia Virus protein VP39"/>
    <property type="match status" value="1"/>
</dbReference>
<dbReference type="KEGG" id="mbet:N8K70_03775"/>
<sequence length="413" mass="44921">MSATAAVDAFAGVGWGVACEWLGVREYGIERAKEAIRSRTANGMRTIVRDVWSGLFFPWLIPAHRLYIASPPCQTFSMAGNGEGRDALADVLAAIDDESWKKPEQLHGLADRLDPRTALVLTPLAHIWAHRPELVALEQVPEVLPVWHAIAAVLRTLGYSVWTGILRAEMFGVPQTRKRAILMARLDGKVQPPAPTHSRYYSTDPSRLDAGVEKWVSMAEALGWDSDDPREAHALRGAGQTERYGERPGRRADQPAPTLRANGGGNASGGFVWKVPRRGERLETNQDSQLGGGRKERYSKSVDAPAPTLTARADLWKWKDAPATTVAGKGEVTTREHHGHGEQSGTALKLTRDEAATLQTFPPDFAWRGSKTSQFLQIGNAVPPLMGAAILGALLAEPGVRDAWDLVFAEVAG</sequence>
<name>A0AA97FJE1_9MICO</name>
<evidence type="ECO:0000313" key="8">
    <source>
        <dbReference type="EMBL" id="WOF23809.1"/>
    </source>
</evidence>
<dbReference type="PROSITE" id="PS51679">
    <property type="entry name" value="SAM_MT_C5"/>
    <property type="match status" value="1"/>
</dbReference>
<dbReference type="EMBL" id="CP118157">
    <property type="protein sequence ID" value="WOF23809.1"/>
    <property type="molecule type" value="Genomic_DNA"/>
</dbReference>
<dbReference type="GO" id="GO:0003677">
    <property type="term" value="F:DNA binding"/>
    <property type="evidence" value="ECO:0007669"/>
    <property type="project" value="TreeGrafter"/>
</dbReference>
<dbReference type="RefSeq" id="WP_317140280.1">
    <property type="nucleotide sequence ID" value="NZ_CP118157.1"/>
</dbReference>
<dbReference type="SUPFAM" id="SSF53335">
    <property type="entry name" value="S-adenosyl-L-methionine-dependent methyltransferases"/>
    <property type="match status" value="1"/>
</dbReference>
<dbReference type="EC" id="2.1.1.37" evidence="1"/>
<dbReference type="Gene3D" id="3.90.120.10">
    <property type="entry name" value="DNA Methylase, subunit A, domain 2"/>
    <property type="match status" value="1"/>
</dbReference>